<evidence type="ECO:0000313" key="3">
    <source>
        <dbReference type="Proteomes" id="UP001429564"/>
    </source>
</evidence>
<dbReference type="SUPFAM" id="SSF55298">
    <property type="entry name" value="YjgF-like"/>
    <property type="match status" value="1"/>
</dbReference>
<dbReference type="RefSeq" id="WP_167684730.1">
    <property type="nucleotide sequence ID" value="NZ_QHLQ01000014.1"/>
</dbReference>
<dbReference type="PANTHER" id="PTHR43760">
    <property type="entry name" value="ENDORIBONUCLEASE-RELATED"/>
    <property type="match status" value="1"/>
</dbReference>
<sequence>MSQIEKRLEEMGIELPRPPKPVANYTCGTEVGEILYVSGTVGTKVDENGEDYMPHPGQAGAIPLEDAYQSARLTAINHLSMIKHVIGDLDRVERIVKMVGYINAKPGFKDAPQVLNGASDFWVELLGEDRGKHARAALYQDQLTIDAPIEIEMTVQLKKRA</sequence>
<keyword evidence="3" id="KW-1185">Reference proteome</keyword>
<dbReference type="InterPro" id="IPR035959">
    <property type="entry name" value="RutC-like_sf"/>
</dbReference>
<evidence type="ECO:0000313" key="2">
    <source>
        <dbReference type="EMBL" id="NIZ62096.1"/>
    </source>
</evidence>
<dbReference type="InterPro" id="IPR013813">
    <property type="entry name" value="Endoribo_LPSP/chorism_mut-like"/>
</dbReference>
<feature type="domain" description="Endoribonuclease L-PSP/chorismate mutase-like" evidence="1">
    <location>
        <begin position="5"/>
        <end position="137"/>
    </location>
</feature>
<evidence type="ECO:0000259" key="1">
    <source>
        <dbReference type="Pfam" id="PF14588"/>
    </source>
</evidence>
<accession>A0ABX0W8X1</accession>
<proteinExistence type="predicted"/>
<reference evidence="2 3" key="1">
    <citation type="submission" date="2018-05" db="EMBL/GenBank/DDBJ databases">
        <authorList>
            <person name="Zhang Y.-J."/>
        </authorList>
    </citation>
    <scope>NUCLEOTIDE SEQUENCE [LARGE SCALE GENOMIC DNA]</scope>
    <source>
        <strain evidence="2 3">CY04</strain>
    </source>
</reference>
<dbReference type="Proteomes" id="UP001429564">
    <property type="component" value="Unassembled WGS sequence"/>
</dbReference>
<dbReference type="Pfam" id="PF14588">
    <property type="entry name" value="YjgF_endoribonc"/>
    <property type="match status" value="1"/>
</dbReference>
<gene>
    <name evidence="2" type="ORF">DL239_14025</name>
</gene>
<name>A0ABX0W8X1_9RHOB</name>
<dbReference type="Gene3D" id="3.30.1330.40">
    <property type="entry name" value="RutC-like"/>
    <property type="match status" value="1"/>
</dbReference>
<protein>
    <submittedName>
        <fullName evidence="2">RidA family protein</fullName>
    </submittedName>
</protein>
<dbReference type="PANTHER" id="PTHR43760:SF1">
    <property type="entry name" value="ENDORIBONUCLEASE L-PSP_CHORISMATE MUTASE-LIKE DOMAIN-CONTAINING PROTEIN"/>
    <property type="match status" value="1"/>
</dbReference>
<organism evidence="2 3">
    <name type="scientific">Parasedimentitalea denitrificans</name>
    <dbReference type="NCBI Taxonomy" id="2211118"/>
    <lineage>
        <taxon>Bacteria</taxon>
        <taxon>Pseudomonadati</taxon>
        <taxon>Pseudomonadota</taxon>
        <taxon>Alphaproteobacteria</taxon>
        <taxon>Rhodobacterales</taxon>
        <taxon>Paracoccaceae</taxon>
        <taxon>Parasedimentitalea</taxon>
    </lineage>
</organism>
<dbReference type="CDD" id="cd02199">
    <property type="entry name" value="YjgF_YER057c_UK114_like_1"/>
    <property type="match status" value="1"/>
</dbReference>
<comment type="caution">
    <text evidence="2">The sequence shown here is derived from an EMBL/GenBank/DDBJ whole genome shotgun (WGS) entry which is preliminary data.</text>
</comment>
<dbReference type="EMBL" id="QHLQ01000014">
    <property type="protein sequence ID" value="NIZ62096.1"/>
    <property type="molecule type" value="Genomic_DNA"/>
</dbReference>